<proteinExistence type="predicted"/>
<evidence type="ECO:0000256" key="1">
    <source>
        <dbReference type="SAM" id="Phobius"/>
    </source>
</evidence>
<keyword evidence="1" id="KW-0812">Transmembrane</keyword>
<reference evidence="2 3" key="1">
    <citation type="submission" date="2021-06" db="EMBL/GenBank/DDBJ databases">
        <title>Caerostris extrusa draft genome.</title>
        <authorList>
            <person name="Kono N."/>
            <person name="Arakawa K."/>
        </authorList>
    </citation>
    <scope>NUCLEOTIDE SEQUENCE [LARGE SCALE GENOMIC DNA]</scope>
</reference>
<comment type="caution">
    <text evidence="2">The sequence shown here is derived from an EMBL/GenBank/DDBJ whole genome shotgun (WGS) entry which is preliminary data.</text>
</comment>
<evidence type="ECO:0000313" key="2">
    <source>
        <dbReference type="EMBL" id="GIY67647.1"/>
    </source>
</evidence>
<protein>
    <submittedName>
        <fullName evidence="2">Uncharacterized protein</fullName>
    </submittedName>
</protein>
<accession>A0AAV4VC12</accession>
<sequence>MLNTRRSLAKDFIVWGRWKWNSPLPSLSKDKHATRRWRQGVGRTGGRVQKTPTLDGKGARAKKMDGFLKSNSRLSYLQLNPGLISGYWIQANSLYSTASSNTSNGLDRSGLKRRKYATYKYWKDVAGVILVFIAINVNICLSQLNSIATQSQVHGMSFVRAMDTADPQIRGCILQLTRVQ</sequence>
<keyword evidence="1" id="KW-1133">Transmembrane helix</keyword>
<dbReference type="EMBL" id="BPLR01014264">
    <property type="protein sequence ID" value="GIY67647.1"/>
    <property type="molecule type" value="Genomic_DNA"/>
</dbReference>
<name>A0AAV4VC12_CAEEX</name>
<keyword evidence="3" id="KW-1185">Reference proteome</keyword>
<evidence type="ECO:0000313" key="3">
    <source>
        <dbReference type="Proteomes" id="UP001054945"/>
    </source>
</evidence>
<gene>
    <name evidence="2" type="ORF">CEXT_667651</name>
</gene>
<organism evidence="2 3">
    <name type="scientific">Caerostris extrusa</name>
    <name type="common">Bark spider</name>
    <name type="synonym">Caerostris bankana</name>
    <dbReference type="NCBI Taxonomy" id="172846"/>
    <lineage>
        <taxon>Eukaryota</taxon>
        <taxon>Metazoa</taxon>
        <taxon>Ecdysozoa</taxon>
        <taxon>Arthropoda</taxon>
        <taxon>Chelicerata</taxon>
        <taxon>Arachnida</taxon>
        <taxon>Araneae</taxon>
        <taxon>Araneomorphae</taxon>
        <taxon>Entelegynae</taxon>
        <taxon>Araneoidea</taxon>
        <taxon>Araneidae</taxon>
        <taxon>Caerostris</taxon>
    </lineage>
</organism>
<dbReference type="Proteomes" id="UP001054945">
    <property type="component" value="Unassembled WGS sequence"/>
</dbReference>
<keyword evidence="1" id="KW-0472">Membrane</keyword>
<feature type="transmembrane region" description="Helical" evidence="1">
    <location>
        <begin position="121"/>
        <end position="139"/>
    </location>
</feature>
<dbReference type="AlphaFoldDB" id="A0AAV4VC12"/>